<dbReference type="InterPro" id="IPR004316">
    <property type="entry name" value="SWEET_rpt"/>
</dbReference>
<evidence type="ECO:0000313" key="11">
    <source>
        <dbReference type="Proteomes" id="UP001054252"/>
    </source>
</evidence>
<dbReference type="EMBL" id="BPVZ01000048">
    <property type="protein sequence ID" value="GKV17382.1"/>
    <property type="molecule type" value="Genomic_DNA"/>
</dbReference>
<feature type="transmembrane region" description="Helical" evidence="9">
    <location>
        <begin position="71"/>
        <end position="92"/>
    </location>
</feature>
<keyword evidence="3" id="KW-0813">Transport</keyword>
<gene>
    <name evidence="10" type="ORF">SLEP1_g27897</name>
</gene>
<reference evidence="10 11" key="1">
    <citation type="journal article" date="2021" name="Commun. Biol.">
        <title>The genome of Shorea leprosula (Dipterocarpaceae) highlights the ecological relevance of drought in aseasonal tropical rainforests.</title>
        <authorList>
            <person name="Ng K.K.S."/>
            <person name="Kobayashi M.J."/>
            <person name="Fawcett J.A."/>
            <person name="Hatakeyama M."/>
            <person name="Paape T."/>
            <person name="Ng C.H."/>
            <person name="Ang C.C."/>
            <person name="Tnah L.H."/>
            <person name="Lee C.T."/>
            <person name="Nishiyama T."/>
            <person name="Sese J."/>
            <person name="O'Brien M.J."/>
            <person name="Copetti D."/>
            <person name="Mohd Noor M.I."/>
            <person name="Ong R.C."/>
            <person name="Putra M."/>
            <person name="Sireger I.Z."/>
            <person name="Indrioko S."/>
            <person name="Kosugi Y."/>
            <person name="Izuno A."/>
            <person name="Isagi Y."/>
            <person name="Lee S.L."/>
            <person name="Shimizu K.K."/>
        </authorList>
    </citation>
    <scope>NUCLEOTIDE SEQUENCE [LARGE SCALE GENOMIC DNA]</scope>
    <source>
        <strain evidence="10">214</strain>
    </source>
</reference>
<evidence type="ECO:0000256" key="4">
    <source>
        <dbReference type="ARBA" id="ARBA00022597"/>
    </source>
</evidence>
<dbReference type="FunFam" id="1.20.1280.290:FF:000001">
    <property type="entry name" value="Bidirectional sugar transporter SWEET"/>
    <property type="match status" value="1"/>
</dbReference>
<evidence type="ECO:0000256" key="5">
    <source>
        <dbReference type="ARBA" id="ARBA00022692"/>
    </source>
</evidence>
<dbReference type="GO" id="GO:0016020">
    <property type="term" value="C:membrane"/>
    <property type="evidence" value="ECO:0007669"/>
    <property type="project" value="InterPro"/>
</dbReference>
<dbReference type="PANTHER" id="PTHR47481">
    <property type="match status" value="1"/>
</dbReference>
<protein>
    <submittedName>
        <fullName evidence="10">Uncharacterized protein</fullName>
    </submittedName>
</protein>
<evidence type="ECO:0000256" key="1">
    <source>
        <dbReference type="ARBA" id="ARBA00004127"/>
    </source>
</evidence>
<dbReference type="PANTHER" id="PTHR47481:SF10">
    <property type="entry name" value="COPIA-LIKE POLYPROTEIN_RETROTRANSPOSON"/>
    <property type="match status" value="1"/>
</dbReference>
<evidence type="ECO:0000313" key="10">
    <source>
        <dbReference type="EMBL" id="GKV17382.1"/>
    </source>
</evidence>
<proteinExistence type="inferred from homology"/>
<comment type="subcellular location">
    <subcellularLocation>
        <location evidence="1">Endomembrane system</location>
        <topology evidence="1">Multi-pass membrane protein</topology>
    </subcellularLocation>
</comment>
<keyword evidence="11" id="KW-1185">Reference proteome</keyword>
<comment type="caution">
    <text evidence="10">The sequence shown here is derived from an EMBL/GenBank/DDBJ whole genome shotgun (WGS) entry which is preliminary data.</text>
</comment>
<dbReference type="Pfam" id="PF14223">
    <property type="entry name" value="Retrotran_gag_2"/>
    <property type="match status" value="1"/>
</dbReference>
<evidence type="ECO:0000256" key="3">
    <source>
        <dbReference type="ARBA" id="ARBA00022448"/>
    </source>
</evidence>
<evidence type="ECO:0000256" key="6">
    <source>
        <dbReference type="ARBA" id="ARBA00022737"/>
    </source>
</evidence>
<keyword evidence="8 9" id="KW-0472">Membrane</keyword>
<name>A0AAV5JUJ9_9ROSI</name>
<keyword evidence="7 9" id="KW-1133">Transmembrane helix</keyword>
<evidence type="ECO:0000256" key="8">
    <source>
        <dbReference type="ARBA" id="ARBA00023136"/>
    </source>
</evidence>
<keyword evidence="5 9" id="KW-0812">Transmembrane</keyword>
<keyword evidence="6" id="KW-0677">Repeat</keyword>
<dbReference type="GO" id="GO:0012505">
    <property type="term" value="C:endomembrane system"/>
    <property type="evidence" value="ECO:0007669"/>
    <property type="project" value="UniProtKB-SubCell"/>
</dbReference>
<evidence type="ECO:0000256" key="2">
    <source>
        <dbReference type="ARBA" id="ARBA00007809"/>
    </source>
</evidence>
<evidence type="ECO:0000256" key="7">
    <source>
        <dbReference type="ARBA" id="ARBA00022989"/>
    </source>
</evidence>
<feature type="transmembrane region" description="Helical" evidence="9">
    <location>
        <begin position="48"/>
        <end position="65"/>
    </location>
</feature>
<dbReference type="Gene3D" id="1.20.1280.290">
    <property type="match status" value="1"/>
</dbReference>
<sequence>MALISTHSPWLFVFGLLGNISSFVVFLAPISTFYRIWKKKSTEGFHSVPYLTGLFSAMLWIYYALLKANAFLLITINAFHCVIETIYIALYITYAPRKVRTTAFSSLSNLVTQKLTSDNFLLWKGQIVPISRGYGVMGYLDGSKPTPSEFVELEDDKGKTNMEPNLEYEKWYAQDQQLLWSTLCKSYAQQSEVRLMYLQNELQNTKRDGKSIEDYWNRMKKIFDQLAIIQHPVNDLQKVHHVLTGLVKEYKMFVTVVLAKPPLPSYDDLKTLFPQHELAFNITSNASSGVTDTPLQSSASHNVHYIDAQYDHRNKGRGMRQGRGRGNFNAYNSSHYSPSCGYGGRRQFFNQNYHQYSGSRRNSGDCGILLTPANAQACQICGKFNNLASECYYRHKNQNEPIALTHSIASSSTISEDN</sequence>
<comment type="similarity">
    <text evidence="2">Belongs to the SWEET sugar transporter family.</text>
</comment>
<dbReference type="AlphaFoldDB" id="A0AAV5JUJ9"/>
<evidence type="ECO:0000256" key="9">
    <source>
        <dbReference type="SAM" id="Phobius"/>
    </source>
</evidence>
<dbReference type="Pfam" id="PF03083">
    <property type="entry name" value="MtN3_slv"/>
    <property type="match status" value="1"/>
</dbReference>
<accession>A0AAV5JUJ9</accession>
<organism evidence="10 11">
    <name type="scientific">Rubroshorea leprosula</name>
    <dbReference type="NCBI Taxonomy" id="152421"/>
    <lineage>
        <taxon>Eukaryota</taxon>
        <taxon>Viridiplantae</taxon>
        <taxon>Streptophyta</taxon>
        <taxon>Embryophyta</taxon>
        <taxon>Tracheophyta</taxon>
        <taxon>Spermatophyta</taxon>
        <taxon>Magnoliopsida</taxon>
        <taxon>eudicotyledons</taxon>
        <taxon>Gunneridae</taxon>
        <taxon>Pentapetalae</taxon>
        <taxon>rosids</taxon>
        <taxon>malvids</taxon>
        <taxon>Malvales</taxon>
        <taxon>Dipterocarpaceae</taxon>
        <taxon>Rubroshorea</taxon>
    </lineage>
</organism>
<keyword evidence="4" id="KW-0762">Sugar transport</keyword>
<dbReference type="Proteomes" id="UP001054252">
    <property type="component" value="Unassembled WGS sequence"/>
</dbReference>
<feature type="transmembrane region" description="Helical" evidence="9">
    <location>
        <begin position="12"/>
        <end position="36"/>
    </location>
</feature>